<feature type="transmembrane region" description="Helical" evidence="1">
    <location>
        <begin position="38"/>
        <end position="65"/>
    </location>
</feature>
<dbReference type="Proteomes" id="UP000051006">
    <property type="component" value="Unassembled WGS sequence"/>
</dbReference>
<evidence type="ECO:0000256" key="1">
    <source>
        <dbReference type="SAM" id="Phobius"/>
    </source>
</evidence>
<proteinExistence type="predicted"/>
<keyword evidence="1" id="KW-0472">Membrane</keyword>
<sequence length="99" mass="11717">MHNFQPLLTKKTAREVWNEDGTLPKLFRTYNKRQFIELLIGLVTLMIHGIGVLFLVASLVDLYLLSSVYKVRNMQTGESFLMEHGEWKKYRTDFKRTNH</sequence>
<keyword evidence="1" id="KW-0812">Transmembrane</keyword>
<protein>
    <submittedName>
        <fullName evidence="2">Uncharacterized protein</fullName>
    </submittedName>
</protein>
<dbReference type="STRING" id="993692.IV57_GL000926"/>
<dbReference type="RefSeq" id="WP_057879765.1">
    <property type="nucleotide sequence ID" value="NZ_JQCF01000002.1"/>
</dbReference>
<keyword evidence="3" id="KW-1185">Reference proteome</keyword>
<evidence type="ECO:0000313" key="2">
    <source>
        <dbReference type="EMBL" id="KRO00490.1"/>
    </source>
</evidence>
<dbReference type="EMBL" id="JQCF01000002">
    <property type="protein sequence ID" value="KRO00490.1"/>
    <property type="molecule type" value="Genomic_DNA"/>
</dbReference>
<dbReference type="PATRIC" id="fig|993692.3.peg.939"/>
<comment type="caution">
    <text evidence="2">The sequence shown here is derived from an EMBL/GenBank/DDBJ whole genome shotgun (WGS) entry which is preliminary data.</text>
</comment>
<evidence type="ECO:0000313" key="3">
    <source>
        <dbReference type="Proteomes" id="UP000051006"/>
    </source>
</evidence>
<dbReference type="AlphaFoldDB" id="A0A0R2LQ34"/>
<dbReference type="OrthoDB" id="2309811at2"/>
<reference evidence="2 3" key="1">
    <citation type="journal article" date="2015" name="Genome Announc.">
        <title>Expanding the biotechnology potential of lactobacilli through comparative genomics of 213 strains and associated genera.</title>
        <authorList>
            <person name="Sun Z."/>
            <person name="Harris H.M."/>
            <person name="McCann A."/>
            <person name="Guo C."/>
            <person name="Argimon S."/>
            <person name="Zhang W."/>
            <person name="Yang X."/>
            <person name="Jeffery I.B."/>
            <person name="Cooney J.C."/>
            <person name="Kagawa T.F."/>
            <person name="Liu W."/>
            <person name="Song Y."/>
            <person name="Salvetti E."/>
            <person name="Wrobel A."/>
            <person name="Rasinkangas P."/>
            <person name="Parkhill J."/>
            <person name="Rea M.C."/>
            <person name="O'Sullivan O."/>
            <person name="Ritari J."/>
            <person name="Douillard F.P."/>
            <person name="Paul Ross R."/>
            <person name="Yang R."/>
            <person name="Briner A.E."/>
            <person name="Felis G.E."/>
            <person name="de Vos W.M."/>
            <person name="Barrangou R."/>
            <person name="Klaenhammer T.R."/>
            <person name="Caufield P.W."/>
            <person name="Cui Y."/>
            <person name="Zhang H."/>
            <person name="O'Toole P.W."/>
        </authorList>
    </citation>
    <scope>NUCLEOTIDE SEQUENCE [LARGE SCALE GENOMIC DNA]</scope>
    <source>
        <strain evidence="2 3">DSM 24716</strain>
    </source>
</reference>
<gene>
    <name evidence="2" type="ORF">IV57_GL000926</name>
</gene>
<keyword evidence="1" id="KW-1133">Transmembrane helix</keyword>
<accession>A0A0R2LQ34</accession>
<organism evidence="2 3">
    <name type="scientific">Companilactobacillus kimchiensis</name>
    <dbReference type="NCBI Taxonomy" id="993692"/>
    <lineage>
        <taxon>Bacteria</taxon>
        <taxon>Bacillati</taxon>
        <taxon>Bacillota</taxon>
        <taxon>Bacilli</taxon>
        <taxon>Lactobacillales</taxon>
        <taxon>Lactobacillaceae</taxon>
        <taxon>Companilactobacillus</taxon>
    </lineage>
</organism>
<name>A0A0R2LQ34_9LACO</name>